<evidence type="ECO:0000313" key="2">
    <source>
        <dbReference type="EMBL" id="KAF9682030.1"/>
    </source>
</evidence>
<evidence type="ECO:0000256" key="1">
    <source>
        <dbReference type="SAM" id="MobiDB-lite"/>
    </source>
</evidence>
<dbReference type="EMBL" id="JADGMS010000005">
    <property type="protein sequence ID" value="KAF9682030.1"/>
    <property type="molecule type" value="Genomic_DNA"/>
</dbReference>
<gene>
    <name evidence="2" type="ORF">SADUNF_Sadunf05G0065800</name>
</gene>
<feature type="region of interest" description="Disordered" evidence="1">
    <location>
        <begin position="88"/>
        <end position="122"/>
    </location>
</feature>
<accession>A0A835K754</accession>
<keyword evidence="3" id="KW-1185">Reference proteome</keyword>
<dbReference type="OrthoDB" id="442460at2759"/>
<evidence type="ECO:0000313" key="3">
    <source>
        <dbReference type="Proteomes" id="UP000657918"/>
    </source>
</evidence>
<proteinExistence type="predicted"/>
<protein>
    <submittedName>
        <fullName evidence="2">Uncharacterized protein</fullName>
    </submittedName>
</protein>
<sequence>MSAPASPIIFISVIACSFEYLELLMRGKIFSCNRLGRNADKAVAKDIIETANKSYVAELQKKIQENIHFQITNFCTVMNDILLPDARKRSKKEEAPPQSNAFAADKSGSPTDHHAIPETRQLNHAEVSQSLRDHIGYTLKVKPSLMPHEKAGQGLLVNGEADAGTVIAIYPGIIYSPAYYQYIPGYPRIHARHPYLITRHDGTVINAQPWGFGGEIREVWDGLTVPEITPNVQSTGKDGPELVWRVLSKPLEGAGVGDVLERRNPLALAHFASQAALGMRQNVMACPYDFPLTEMDMRTYIPNVSFANPEQVNTRRFGSFWFKAKNSESNVPVLKTLVLVAARALCDEEASSYLSSLAQHVRTQLRPEIVSFNEAEGRSAAAAVSSMASLFNKFQEFVKTLAKSPTFARNPREFQFETDMNRLFLFTSYNRLGKNADEADAEEIIEMANKASVADQQKQVQENIHFQITNFCSTMNGILLPDLEKRSKKDEAPAQSNAAPRRSGLSFAVGKSGPPIDRPAIPETKQLSRSEVSQSLRDEIGYSLDLKPSLIPHKEAGEGLFLSGEADVGTLIAIYPGVIYSPAYYRYIPGYPRVDAQNPYLITRYDGTVINALPWGSGGETREVWDGLTVPEIRSNQQNVEKGQDRVWRMLSKPLDGTRVCSSGDVLERRNPLALAHFANHPAKGMDPNVMICPYDFPLTEKDMRTYIPNVSFGNPEEVNMRRFGSFWFKSSARNSVSDVPVLKTLVLVATRALCNEEVLLNYRLSNTKRRPAWDAYVSAGTVPAVGNYGNELLLRCSSYLVQPILCESWSMRMEFPEPDFGTSQLEGVGAFSVLSGVIQGEKDGEKIAVILWMVEL</sequence>
<organism evidence="2 3">
    <name type="scientific">Salix dunnii</name>
    <dbReference type="NCBI Taxonomy" id="1413687"/>
    <lineage>
        <taxon>Eukaryota</taxon>
        <taxon>Viridiplantae</taxon>
        <taxon>Streptophyta</taxon>
        <taxon>Embryophyta</taxon>
        <taxon>Tracheophyta</taxon>
        <taxon>Spermatophyta</taxon>
        <taxon>Magnoliopsida</taxon>
        <taxon>eudicotyledons</taxon>
        <taxon>Gunneridae</taxon>
        <taxon>Pentapetalae</taxon>
        <taxon>rosids</taxon>
        <taxon>fabids</taxon>
        <taxon>Malpighiales</taxon>
        <taxon>Salicaceae</taxon>
        <taxon>Saliceae</taxon>
        <taxon>Salix</taxon>
    </lineage>
</organism>
<dbReference type="Proteomes" id="UP000657918">
    <property type="component" value="Unassembled WGS sequence"/>
</dbReference>
<comment type="caution">
    <text evidence="2">The sequence shown here is derived from an EMBL/GenBank/DDBJ whole genome shotgun (WGS) entry which is preliminary data.</text>
</comment>
<dbReference type="InterPro" id="IPR040415">
    <property type="entry name" value="SETD9"/>
</dbReference>
<dbReference type="PANTHER" id="PTHR33524">
    <property type="entry name" value="C5ORF35"/>
    <property type="match status" value="1"/>
</dbReference>
<dbReference type="AlphaFoldDB" id="A0A835K754"/>
<feature type="region of interest" description="Disordered" evidence="1">
    <location>
        <begin position="486"/>
        <end position="532"/>
    </location>
</feature>
<dbReference type="CDD" id="cd10537">
    <property type="entry name" value="SET_SETD9"/>
    <property type="match status" value="1"/>
</dbReference>
<feature type="compositionally biased region" description="Basic and acidic residues" evidence="1">
    <location>
        <begin position="111"/>
        <end position="122"/>
    </location>
</feature>
<reference evidence="2 3" key="1">
    <citation type="submission" date="2020-10" db="EMBL/GenBank/DDBJ databases">
        <title>Plant Genome Project.</title>
        <authorList>
            <person name="Zhang R.-G."/>
        </authorList>
    </citation>
    <scope>NUCLEOTIDE SEQUENCE [LARGE SCALE GENOMIC DNA]</scope>
    <source>
        <strain evidence="2">FAFU-HL-1</strain>
        <tissue evidence="2">Leaf</tissue>
    </source>
</reference>
<name>A0A835K754_9ROSI</name>
<dbReference type="PANTHER" id="PTHR33524:SF1">
    <property type="entry name" value="SET DOMAIN-CONTAINING PROTEIN"/>
    <property type="match status" value="1"/>
</dbReference>